<dbReference type="GO" id="GO:0005886">
    <property type="term" value="C:plasma membrane"/>
    <property type="evidence" value="ECO:0007669"/>
    <property type="project" value="UniProtKB-SubCell"/>
</dbReference>
<evidence type="ECO:0000256" key="9">
    <source>
        <dbReference type="ARBA" id="ARBA00023136"/>
    </source>
</evidence>
<comment type="caution">
    <text evidence="15">The sequence shown here is derived from an EMBL/GenBank/DDBJ whole genome shotgun (WGS) entry which is preliminary data.</text>
</comment>
<dbReference type="NCBIfam" id="NF010801">
    <property type="entry name" value="PRK14205.1"/>
    <property type="match status" value="1"/>
</dbReference>
<reference evidence="15 16" key="1">
    <citation type="journal article" date="2015" name="Genome Biol. Evol.">
        <title>Comparative Genomics of Listeria Sensu Lato: Genus-Wide Differences in Evolutionary Dynamics and the Progressive Gain of Complex, Potentially Pathogenicity-Related Traits through Lateral Gene Transfer.</title>
        <authorList>
            <person name="Chiara M."/>
            <person name="Caruso M."/>
            <person name="D'Erchia A.M."/>
            <person name="Manzari C."/>
            <person name="Fraccalvieri R."/>
            <person name="Goffredo E."/>
            <person name="Latorre L."/>
            <person name="Miccolupo A."/>
            <person name="Padalino I."/>
            <person name="Santagada G."/>
            <person name="Chiocco D."/>
            <person name="Pesole G."/>
            <person name="Horner D.S."/>
            <person name="Parisi A."/>
        </authorList>
    </citation>
    <scope>NUCLEOTIDE SEQUENCE [LARGE SCALE GENOMIC DNA]</scope>
    <source>
        <strain evidence="15 16">1991</strain>
    </source>
</reference>
<dbReference type="HAMAP" id="MF_00454">
    <property type="entry name" value="FluC"/>
    <property type="match status" value="1"/>
</dbReference>
<keyword evidence="9 14" id="KW-0472">Membrane</keyword>
<dbReference type="PANTHER" id="PTHR28259">
    <property type="entry name" value="FLUORIDE EXPORT PROTEIN 1-RELATED"/>
    <property type="match status" value="1"/>
</dbReference>
<comment type="subcellular location">
    <subcellularLocation>
        <location evidence="1 14">Cell membrane</location>
        <topology evidence="1 14">Multi-pass membrane protein</topology>
    </subcellularLocation>
</comment>
<evidence type="ECO:0000256" key="12">
    <source>
        <dbReference type="ARBA" id="ARBA00035585"/>
    </source>
</evidence>
<keyword evidence="10 14" id="KW-0407">Ion channel</keyword>
<keyword evidence="4 14" id="KW-0812">Transmembrane</keyword>
<dbReference type="PANTHER" id="PTHR28259:SF16">
    <property type="entry name" value="FLUORIDE-SPECIFIC ION CHANNEL FLUC 2"/>
    <property type="match status" value="1"/>
</dbReference>
<dbReference type="GO" id="GO:0140114">
    <property type="term" value="P:cellular detoxification of fluoride"/>
    <property type="evidence" value="ECO:0007669"/>
    <property type="project" value="UniProtKB-UniRule"/>
</dbReference>
<dbReference type="EMBL" id="AZHO01000014">
    <property type="protein sequence ID" value="KMT59709.1"/>
    <property type="molecule type" value="Genomic_DNA"/>
</dbReference>
<accession>A0A0J8GFD7</accession>
<feature type="transmembrane region" description="Helical" evidence="14">
    <location>
        <begin position="32"/>
        <end position="52"/>
    </location>
</feature>
<evidence type="ECO:0000256" key="14">
    <source>
        <dbReference type="HAMAP-Rule" id="MF_00454"/>
    </source>
</evidence>
<dbReference type="InterPro" id="IPR003691">
    <property type="entry name" value="FluC"/>
</dbReference>
<dbReference type="Proteomes" id="UP000052258">
    <property type="component" value="Unassembled WGS sequence"/>
</dbReference>
<keyword evidence="3 14" id="KW-1003">Cell membrane</keyword>
<keyword evidence="8 14" id="KW-0406">Ion transport</keyword>
<protein>
    <recommendedName>
        <fullName evidence="14">Fluoride-specific ion channel FluC</fullName>
    </recommendedName>
</protein>
<evidence type="ECO:0000256" key="3">
    <source>
        <dbReference type="ARBA" id="ARBA00022475"/>
    </source>
</evidence>
<evidence type="ECO:0000256" key="4">
    <source>
        <dbReference type="ARBA" id="ARBA00022692"/>
    </source>
</evidence>
<keyword evidence="16" id="KW-1185">Reference proteome</keyword>
<evidence type="ECO:0000256" key="13">
    <source>
        <dbReference type="ARBA" id="ARBA00049940"/>
    </source>
</evidence>
<dbReference type="Pfam" id="PF02537">
    <property type="entry name" value="CRCB"/>
    <property type="match status" value="1"/>
</dbReference>
<feature type="transmembrane region" description="Helical" evidence="14">
    <location>
        <begin position="58"/>
        <end position="75"/>
    </location>
</feature>
<evidence type="ECO:0000313" key="16">
    <source>
        <dbReference type="Proteomes" id="UP000052258"/>
    </source>
</evidence>
<dbReference type="GO" id="GO:0046872">
    <property type="term" value="F:metal ion binding"/>
    <property type="evidence" value="ECO:0007669"/>
    <property type="project" value="UniProtKB-KW"/>
</dbReference>
<dbReference type="AlphaFoldDB" id="A0A0J8GFD7"/>
<evidence type="ECO:0000256" key="6">
    <source>
        <dbReference type="ARBA" id="ARBA00022989"/>
    </source>
</evidence>
<proteinExistence type="inferred from homology"/>
<feature type="transmembrane region" description="Helical" evidence="14">
    <location>
        <begin position="6"/>
        <end position="25"/>
    </location>
</feature>
<evidence type="ECO:0000313" key="15">
    <source>
        <dbReference type="EMBL" id="KMT59709.1"/>
    </source>
</evidence>
<keyword evidence="5 14" id="KW-0479">Metal-binding</keyword>
<evidence type="ECO:0000256" key="11">
    <source>
        <dbReference type="ARBA" id="ARBA00035120"/>
    </source>
</evidence>
<evidence type="ECO:0000256" key="2">
    <source>
        <dbReference type="ARBA" id="ARBA00022448"/>
    </source>
</evidence>
<feature type="binding site" evidence="14">
    <location>
        <position position="70"/>
    </location>
    <ligand>
        <name>Na(+)</name>
        <dbReference type="ChEBI" id="CHEBI:29101"/>
        <note>structural</note>
    </ligand>
</feature>
<evidence type="ECO:0000256" key="8">
    <source>
        <dbReference type="ARBA" id="ARBA00023065"/>
    </source>
</evidence>
<comment type="activity regulation">
    <text evidence="14">Na(+) is not transported, but it plays an essential structural role and its presence is essential for fluoride channel function.</text>
</comment>
<keyword evidence="6 14" id="KW-1133">Transmembrane helix</keyword>
<keyword evidence="7 14" id="KW-0915">Sodium</keyword>
<feature type="transmembrane region" description="Helical" evidence="14">
    <location>
        <begin position="96"/>
        <end position="115"/>
    </location>
</feature>
<dbReference type="PATRIC" id="fig|1430899.3.peg.1435"/>
<gene>
    <name evidence="14" type="primary">fluC</name>
    <name evidence="14" type="synonym">crcB</name>
    <name evidence="15" type="ORF">X560_1238</name>
</gene>
<dbReference type="NCBIfam" id="NF010810">
    <property type="entry name" value="PRK14214.1"/>
    <property type="match status" value="1"/>
</dbReference>
<comment type="function">
    <text evidence="13 14">Fluoride-specific ion channel. Important for reducing fluoride concentration in the cell, thus reducing its toxicity.</text>
</comment>
<comment type="similarity">
    <text evidence="11 14">Belongs to the fluoride channel Fluc/FEX (TC 1.A.43) family.</text>
</comment>
<sequence length="118" mass="12966">MLNFLFVGIGAAFGGMMRYGISVWMKNKWKTNFPFATFIINLSGSFLLGLLVSSELATLWQLLLGTGFMGGYTTFSTFKVECTELYLQKKAKILTAYISLSYVLGISFAALGFLVGSL</sequence>
<evidence type="ECO:0000256" key="5">
    <source>
        <dbReference type="ARBA" id="ARBA00022723"/>
    </source>
</evidence>
<evidence type="ECO:0000256" key="7">
    <source>
        <dbReference type="ARBA" id="ARBA00023053"/>
    </source>
</evidence>
<evidence type="ECO:0000256" key="1">
    <source>
        <dbReference type="ARBA" id="ARBA00004651"/>
    </source>
</evidence>
<evidence type="ECO:0000256" key="10">
    <source>
        <dbReference type="ARBA" id="ARBA00023303"/>
    </source>
</evidence>
<name>A0A0J8GFD7_9LIST</name>
<keyword evidence="2 14" id="KW-0813">Transport</keyword>
<comment type="catalytic activity">
    <reaction evidence="12">
        <text>fluoride(in) = fluoride(out)</text>
        <dbReference type="Rhea" id="RHEA:76159"/>
        <dbReference type="ChEBI" id="CHEBI:17051"/>
    </reaction>
    <physiologicalReaction direction="left-to-right" evidence="12">
        <dbReference type="Rhea" id="RHEA:76160"/>
    </physiologicalReaction>
</comment>
<feature type="binding site" evidence="14">
    <location>
        <position position="73"/>
    </location>
    <ligand>
        <name>Na(+)</name>
        <dbReference type="ChEBI" id="CHEBI:29101"/>
        <note>structural</note>
    </ligand>
</feature>
<dbReference type="GO" id="GO:0062054">
    <property type="term" value="F:fluoride channel activity"/>
    <property type="evidence" value="ECO:0007669"/>
    <property type="project" value="UniProtKB-UniRule"/>
</dbReference>
<organism evidence="15 16">
    <name type="scientific">Listeria fleischmannii 1991</name>
    <dbReference type="NCBI Taxonomy" id="1430899"/>
    <lineage>
        <taxon>Bacteria</taxon>
        <taxon>Bacillati</taxon>
        <taxon>Bacillota</taxon>
        <taxon>Bacilli</taxon>
        <taxon>Bacillales</taxon>
        <taxon>Listeriaceae</taxon>
        <taxon>Listeria</taxon>
    </lineage>
</organism>
<dbReference type="OrthoDB" id="9815830at2"/>